<feature type="binding site" evidence="11">
    <location>
        <position position="82"/>
    </location>
    <ligand>
        <name>substrate</name>
    </ligand>
</feature>
<dbReference type="CDD" id="cd04738">
    <property type="entry name" value="DHOD_2_like"/>
    <property type="match status" value="1"/>
</dbReference>
<accession>A0A074V6S0</accession>
<evidence type="ECO:0000313" key="13">
    <source>
        <dbReference type="EMBL" id="KEQ00876.1"/>
    </source>
</evidence>
<evidence type="ECO:0000256" key="6">
    <source>
        <dbReference type="ARBA" id="ARBA00022643"/>
    </source>
</evidence>
<dbReference type="PANTHER" id="PTHR48109:SF4">
    <property type="entry name" value="DIHYDROOROTATE DEHYDROGENASE (QUINONE), MITOCHONDRIAL"/>
    <property type="match status" value="1"/>
</dbReference>
<evidence type="ECO:0000256" key="3">
    <source>
        <dbReference type="ARBA" id="ARBA00005161"/>
    </source>
</evidence>
<dbReference type="GO" id="GO:0005737">
    <property type="term" value="C:cytoplasm"/>
    <property type="evidence" value="ECO:0007669"/>
    <property type="project" value="InterPro"/>
</dbReference>
<keyword evidence="11" id="KW-1003">Cell membrane</keyword>
<comment type="function">
    <text evidence="1 11">Catalyzes the conversion of dihydroorotate to orotate with quinone as electron acceptor.</text>
</comment>
<evidence type="ECO:0000256" key="2">
    <source>
        <dbReference type="ARBA" id="ARBA00004370"/>
    </source>
</evidence>
<feature type="binding site" evidence="11">
    <location>
        <position position="261"/>
    </location>
    <ligand>
        <name>FMN</name>
        <dbReference type="ChEBI" id="CHEBI:58210"/>
    </ligand>
</feature>
<evidence type="ECO:0000256" key="11">
    <source>
        <dbReference type="HAMAP-Rule" id="MF_00225"/>
    </source>
</evidence>
<dbReference type="Gene3D" id="3.20.20.70">
    <property type="entry name" value="Aldolase class I"/>
    <property type="match status" value="1"/>
</dbReference>
<feature type="binding site" evidence="11">
    <location>
        <position position="155"/>
    </location>
    <ligand>
        <name>FMN</name>
        <dbReference type="ChEBI" id="CHEBI:58210"/>
    </ligand>
</feature>
<dbReference type="AlphaFoldDB" id="A0A074V6S0"/>
<evidence type="ECO:0000256" key="1">
    <source>
        <dbReference type="ARBA" id="ARBA00003125"/>
    </source>
</evidence>
<dbReference type="InterPro" id="IPR050074">
    <property type="entry name" value="DHO_dehydrogenase"/>
</dbReference>
<dbReference type="NCBIfam" id="NF003644">
    <property type="entry name" value="PRK05286.1-1"/>
    <property type="match status" value="1"/>
</dbReference>
<keyword evidence="6 11" id="KW-0288">FMN</keyword>
<feature type="binding site" evidence="11">
    <location>
        <begin position="78"/>
        <end position="82"/>
    </location>
    <ligand>
        <name>FMN</name>
        <dbReference type="ChEBI" id="CHEBI:58210"/>
    </ligand>
</feature>
<keyword evidence="5 11" id="KW-0285">Flavoprotein</keyword>
<keyword evidence="7 11" id="KW-0665">Pyrimidine biosynthesis</keyword>
<evidence type="ECO:0000313" key="14">
    <source>
        <dbReference type="Proteomes" id="UP000027644"/>
    </source>
</evidence>
<evidence type="ECO:0000256" key="8">
    <source>
        <dbReference type="ARBA" id="ARBA00023002"/>
    </source>
</evidence>
<dbReference type="InterPro" id="IPR005719">
    <property type="entry name" value="Dihydroorotate_DH_2"/>
</dbReference>
<gene>
    <name evidence="11" type="primary">pyrD</name>
    <name evidence="13" type="ORF">SASC598J21_013130</name>
</gene>
<protein>
    <recommendedName>
        <fullName evidence="11">Dihydroorotate dehydrogenase (quinone)</fullName>
        <ecNumber evidence="11">1.3.5.2</ecNumber>
    </recommendedName>
    <alternativeName>
        <fullName evidence="11">DHOdehase</fullName>
        <shortName evidence="11">DHOD</shortName>
        <shortName evidence="11">DHODase</shortName>
    </alternativeName>
    <alternativeName>
        <fullName evidence="11">Dihydroorotate oxidase</fullName>
    </alternativeName>
</protein>
<dbReference type="NCBIfam" id="TIGR01036">
    <property type="entry name" value="pyrD_sub2"/>
    <property type="match status" value="1"/>
</dbReference>
<dbReference type="PROSITE" id="PS00911">
    <property type="entry name" value="DHODEHASE_1"/>
    <property type="match status" value="1"/>
</dbReference>
<feature type="binding site" evidence="11">
    <location>
        <position position="284"/>
    </location>
    <ligand>
        <name>FMN</name>
        <dbReference type="ChEBI" id="CHEBI:58210"/>
    </ligand>
</feature>
<feature type="binding site" evidence="11">
    <location>
        <position position="313"/>
    </location>
    <ligand>
        <name>FMN</name>
        <dbReference type="ChEBI" id="CHEBI:58210"/>
    </ligand>
</feature>
<feature type="binding site" evidence="11">
    <location>
        <begin position="127"/>
        <end position="131"/>
    </location>
    <ligand>
        <name>substrate</name>
    </ligand>
</feature>
<feature type="binding site" evidence="11">
    <location>
        <position position="193"/>
    </location>
    <ligand>
        <name>substrate</name>
    </ligand>
</feature>
<dbReference type="HAMAP" id="MF_00225">
    <property type="entry name" value="DHO_dh_type2"/>
    <property type="match status" value="1"/>
</dbReference>
<proteinExistence type="inferred from homology"/>
<dbReference type="NCBIfam" id="NF003646">
    <property type="entry name" value="PRK05286.1-4"/>
    <property type="match status" value="1"/>
</dbReference>
<evidence type="ECO:0000259" key="12">
    <source>
        <dbReference type="Pfam" id="PF01180"/>
    </source>
</evidence>
<dbReference type="EC" id="1.3.5.2" evidence="11"/>
<evidence type="ECO:0000256" key="5">
    <source>
        <dbReference type="ARBA" id="ARBA00022630"/>
    </source>
</evidence>
<comment type="subunit">
    <text evidence="11">Monomer.</text>
</comment>
<evidence type="ECO:0000256" key="10">
    <source>
        <dbReference type="ARBA" id="ARBA00048639"/>
    </source>
</evidence>
<dbReference type="GO" id="GO:0044205">
    <property type="term" value="P:'de novo' UMP biosynthetic process"/>
    <property type="evidence" value="ECO:0007669"/>
    <property type="project" value="UniProtKB-UniRule"/>
</dbReference>
<organism evidence="13 14">
    <name type="scientific">Snodgrassella alvi SCGC AB-598-J21</name>
    <dbReference type="NCBI Taxonomy" id="1385367"/>
    <lineage>
        <taxon>Bacteria</taxon>
        <taxon>Pseudomonadati</taxon>
        <taxon>Pseudomonadota</taxon>
        <taxon>Betaproteobacteria</taxon>
        <taxon>Neisseriales</taxon>
        <taxon>Neisseriaceae</taxon>
        <taxon>Snodgrassella</taxon>
    </lineage>
</organism>
<dbReference type="EMBL" id="AVQL01000442">
    <property type="protein sequence ID" value="KEQ00876.1"/>
    <property type="molecule type" value="Genomic_DNA"/>
</dbReference>
<dbReference type="NCBIfam" id="NF003652">
    <property type="entry name" value="PRK05286.2-5"/>
    <property type="match status" value="1"/>
</dbReference>
<dbReference type="GO" id="GO:0106430">
    <property type="term" value="F:dihydroorotate dehydrogenase (quinone) activity"/>
    <property type="evidence" value="ECO:0007669"/>
    <property type="project" value="UniProtKB-EC"/>
</dbReference>
<feature type="binding site" evidence="11">
    <location>
        <position position="102"/>
    </location>
    <ligand>
        <name>FMN</name>
        <dbReference type="ChEBI" id="CHEBI:58210"/>
    </ligand>
</feature>
<dbReference type="GO" id="GO:0006207">
    <property type="term" value="P:'de novo' pyrimidine nucleobase biosynthetic process"/>
    <property type="evidence" value="ECO:0007669"/>
    <property type="project" value="UniProtKB-UniRule"/>
</dbReference>
<name>A0A074V6S0_9NEIS</name>
<feature type="binding site" evidence="11">
    <location>
        <position position="188"/>
    </location>
    <ligand>
        <name>substrate</name>
    </ligand>
</feature>
<comment type="caution">
    <text evidence="13">The sequence shown here is derived from an EMBL/GenBank/DDBJ whole genome shotgun (WGS) entry which is preliminary data.</text>
</comment>
<keyword evidence="8 11" id="KW-0560">Oxidoreductase</keyword>
<dbReference type="UniPathway" id="UPA00070">
    <property type="reaction ID" value="UER00946"/>
</dbReference>
<feature type="domain" description="Dihydroorotate dehydrogenase catalytic" evidence="12">
    <location>
        <begin position="63"/>
        <end position="350"/>
    </location>
</feature>
<comment type="pathway">
    <text evidence="3 11">Pyrimidine metabolism; UMP biosynthesis via de novo pathway; orotate from (S)-dihydroorotate (quinone route): step 1/1.</text>
</comment>
<dbReference type="InterPro" id="IPR001295">
    <property type="entry name" value="Dihydroorotate_DH_CS"/>
</dbReference>
<evidence type="ECO:0000256" key="9">
    <source>
        <dbReference type="ARBA" id="ARBA00023136"/>
    </source>
</evidence>
<feature type="binding site" evidence="11">
    <location>
        <begin position="262"/>
        <end position="263"/>
    </location>
    <ligand>
        <name>substrate</name>
    </ligand>
</feature>
<feature type="binding site" evidence="11">
    <location>
        <position position="233"/>
    </location>
    <ligand>
        <name>FMN</name>
        <dbReference type="ChEBI" id="CHEBI:58210"/>
    </ligand>
</feature>
<evidence type="ECO:0000256" key="4">
    <source>
        <dbReference type="ARBA" id="ARBA00005359"/>
    </source>
</evidence>
<feature type="active site" description="Nucleophile" evidence="11">
    <location>
        <position position="191"/>
    </location>
</feature>
<comment type="cofactor">
    <cofactor evidence="11">
        <name>FMN</name>
        <dbReference type="ChEBI" id="CHEBI:58210"/>
    </cofactor>
    <text evidence="11">Binds 1 FMN per subunit.</text>
</comment>
<keyword evidence="9 11" id="KW-0472">Membrane</keyword>
<comment type="subcellular location">
    <subcellularLocation>
        <location evidence="11">Cell membrane</location>
        <topology evidence="11">Peripheral membrane protein</topology>
    </subcellularLocation>
    <subcellularLocation>
        <location evidence="2">Membrane</location>
    </subcellularLocation>
</comment>
<dbReference type="Proteomes" id="UP000027644">
    <property type="component" value="Unassembled WGS sequence"/>
</dbReference>
<comment type="catalytic activity">
    <reaction evidence="10 11">
        <text>(S)-dihydroorotate + a quinone = orotate + a quinol</text>
        <dbReference type="Rhea" id="RHEA:30187"/>
        <dbReference type="ChEBI" id="CHEBI:24646"/>
        <dbReference type="ChEBI" id="CHEBI:30839"/>
        <dbReference type="ChEBI" id="CHEBI:30864"/>
        <dbReference type="ChEBI" id="CHEBI:132124"/>
        <dbReference type="EC" id="1.3.5.2"/>
    </reaction>
</comment>
<dbReference type="SUPFAM" id="SSF51395">
    <property type="entry name" value="FMN-linked oxidoreductases"/>
    <property type="match status" value="1"/>
</dbReference>
<reference evidence="13 14" key="1">
    <citation type="journal article" date="2014" name="PLoS Genet.">
        <title>Hidden diversity in honey bee gut symbionts detected by single-cell genomics.</title>
        <authorList>
            <person name="Engel P."/>
            <person name="Stepanauskas R."/>
            <person name="Moran N."/>
        </authorList>
    </citation>
    <scope>NUCLEOTIDE SEQUENCE [LARGE SCALE GENOMIC DNA]</scope>
    <source>
        <strain evidence="13 14">SCGC AB-598-J21</strain>
    </source>
</reference>
<sequence>MYPIIKPLLFRLDPEKAHYLTLKSLQWLHRYHCGFLLGCKPGFSFMQKNTNGIFPDNNINNTTTLMGLTLPNPVGLAAGLDKNGEYIDALAMLGFGFIEVGTVTPLPQAGNPKPRLFRLPKQQAIINRMGFNNYGIDTLINNIANSRYRGILGINIGKNAATPIEKAVDDYLICLEKAYPHASYVTVNISSPNTRDLRSLQSAGELDRLLNHLKNRQAQLATQQSRYVPIAIKIAPDLDEEQIEAIAEVALNTQIDGIIATNTTIDKTPLSTHKFAQEAGGLSGHPVQTQSNYVLNQLSAHINTQIPLIGVGGITTGTDAAEKIRLGASAIQLYSGLIFRGPRLVAECIKSCSQLK</sequence>
<dbReference type="Pfam" id="PF01180">
    <property type="entry name" value="DHO_dh"/>
    <property type="match status" value="1"/>
</dbReference>
<feature type="binding site" evidence="11">
    <location>
        <position position="188"/>
    </location>
    <ligand>
        <name>FMN</name>
        <dbReference type="ChEBI" id="CHEBI:58210"/>
    </ligand>
</feature>
<feature type="binding site" evidence="11">
    <location>
        <begin position="334"/>
        <end position="335"/>
    </location>
    <ligand>
        <name>FMN</name>
        <dbReference type="ChEBI" id="CHEBI:58210"/>
    </ligand>
</feature>
<dbReference type="NCBIfam" id="NF003645">
    <property type="entry name" value="PRK05286.1-2"/>
    <property type="match status" value="1"/>
</dbReference>
<dbReference type="InterPro" id="IPR013785">
    <property type="entry name" value="Aldolase_TIM"/>
</dbReference>
<evidence type="ECO:0000256" key="7">
    <source>
        <dbReference type="ARBA" id="ARBA00022975"/>
    </source>
</evidence>
<comment type="similarity">
    <text evidence="4 11">Belongs to the dihydroorotate dehydrogenase family. Type 2 subfamily.</text>
</comment>
<dbReference type="PANTHER" id="PTHR48109">
    <property type="entry name" value="DIHYDROOROTATE DEHYDROGENASE (QUINONE), MITOCHONDRIAL-RELATED"/>
    <property type="match status" value="1"/>
</dbReference>
<dbReference type="InterPro" id="IPR005720">
    <property type="entry name" value="Dihydroorotate_DH_cat"/>
</dbReference>
<dbReference type="GO" id="GO:0005886">
    <property type="term" value="C:plasma membrane"/>
    <property type="evidence" value="ECO:0007669"/>
    <property type="project" value="UniProtKB-SubCell"/>
</dbReference>